<accession>A0A0H5REA8</accession>
<dbReference type="EMBL" id="HACM01011654">
    <property type="protein sequence ID" value="CRZ12096.1"/>
    <property type="molecule type" value="Transcribed_RNA"/>
</dbReference>
<sequence>MTISAVVMVLQVVLISRVWSQTPSPALASVSDRNLHDLIIFEGVVGMTAIHIPFSIDLSQFFAYLIVNNSRVDATVTAGSGDSNISIQLPDRHGVKDFLSTHPDYDSIVRKACKTGICEFRLSLAVTSDPAPLQILVQAMQGTNLSPGVDVHGRIEKPGQFRMYGR</sequence>
<feature type="signal peptide" evidence="1">
    <location>
        <begin position="1"/>
        <end position="20"/>
    </location>
</feature>
<organism evidence="2">
    <name type="scientific">Spongospora subterranea</name>
    <dbReference type="NCBI Taxonomy" id="70186"/>
    <lineage>
        <taxon>Eukaryota</taxon>
        <taxon>Sar</taxon>
        <taxon>Rhizaria</taxon>
        <taxon>Endomyxa</taxon>
        <taxon>Phytomyxea</taxon>
        <taxon>Plasmodiophorida</taxon>
        <taxon>Plasmodiophoridae</taxon>
        <taxon>Spongospora</taxon>
    </lineage>
</organism>
<name>A0A0H5REA8_9EUKA</name>
<reference evidence="2" key="1">
    <citation type="submission" date="2015-04" db="EMBL/GenBank/DDBJ databases">
        <title>The genome sequence of the plant pathogenic Rhizarian Plasmodiophora brassicae reveals insights in its biotrophic life cycle and the origin of chitin synthesis.</title>
        <authorList>
            <person name="Schwelm A."/>
            <person name="Fogelqvist J."/>
            <person name="Knaust A."/>
            <person name="Julke S."/>
            <person name="Lilja T."/>
            <person name="Dhandapani V."/>
            <person name="Bonilla-Rosso G."/>
            <person name="Karlsson M."/>
            <person name="Shevchenko A."/>
            <person name="Choi S.R."/>
            <person name="Kim H.G."/>
            <person name="Park J.Y."/>
            <person name="Lim Y.P."/>
            <person name="Ludwig-Muller J."/>
            <person name="Dixelius C."/>
        </authorList>
    </citation>
    <scope>NUCLEOTIDE SEQUENCE</scope>
    <source>
        <tissue evidence="2">Potato root galls</tissue>
    </source>
</reference>
<dbReference type="AlphaFoldDB" id="A0A0H5REA8"/>
<evidence type="ECO:0000313" key="2">
    <source>
        <dbReference type="EMBL" id="CRZ12096.1"/>
    </source>
</evidence>
<feature type="chain" id="PRO_5005223274" evidence="1">
    <location>
        <begin position="21"/>
        <end position="166"/>
    </location>
</feature>
<evidence type="ECO:0000256" key="1">
    <source>
        <dbReference type="SAM" id="SignalP"/>
    </source>
</evidence>
<protein>
    <submittedName>
        <fullName evidence="2">Uncharacterized protein</fullName>
    </submittedName>
</protein>
<keyword evidence="1" id="KW-0732">Signal</keyword>
<proteinExistence type="predicted"/>